<evidence type="ECO:0000313" key="2">
    <source>
        <dbReference type="Proteomes" id="UP000805193"/>
    </source>
</evidence>
<evidence type="ECO:0000313" key="1">
    <source>
        <dbReference type="EMBL" id="KAG0431251.1"/>
    </source>
</evidence>
<organism evidence="1 2">
    <name type="scientific">Ixodes persulcatus</name>
    <name type="common">Taiga tick</name>
    <dbReference type="NCBI Taxonomy" id="34615"/>
    <lineage>
        <taxon>Eukaryota</taxon>
        <taxon>Metazoa</taxon>
        <taxon>Ecdysozoa</taxon>
        <taxon>Arthropoda</taxon>
        <taxon>Chelicerata</taxon>
        <taxon>Arachnida</taxon>
        <taxon>Acari</taxon>
        <taxon>Parasitiformes</taxon>
        <taxon>Ixodida</taxon>
        <taxon>Ixodoidea</taxon>
        <taxon>Ixodidae</taxon>
        <taxon>Ixodinae</taxon>
        <taxon>Ixodes</taxon>
    </lineage>
</organism>
<dbReference type="EMBL" id="JABSTQ010009242">
    <property type="protein sequence ID" value="KAG0431251.1"/>
    <property type="molecule type" value="Genomic_DNA"/>
</dbReference>
<protein>
    <submittedName>
        <fullName evidence="1">Uncharacterized protein</fullName>
    </submittedName>
</protein>
<accession>A0AC60QC27</accession>
<sequence length="121" mass="12952">MGSCQPLIASGSETWTTQNQWVVKKEGEKGCGEKIEAGKKKRCAVTEPNKLARQRAVAAAQVKGTPPTAEMSSPRSAPPRRGCEGALPVDVVGREDTSTTRRDRYDGKGRGPCTRPARSPS</sequence>
<dbReference type="Proteomes" id="UP000805193">
    <property type="component" value="Unassembled WGS sequence"/>
</dbReference>
<proteinExistence type="predicted"/>
<gene>
    <name evidence="1" type="ORF">HPB47_021963</name>
</gene>
<name>A0AC60QC27_IXOPE</name>
<keyword evidence="2" id="KW-1185">Reference proteome</keyword>
<reference evidence="1 2" key="1">
    <citation type="journal article" date="2020" name="Cell">
        <title>Large-Scale Comparative Analyses of Tick Genomes Elucidate Their Genetic Diversity and Vector Capacities.</title>
        <authorList>
            <consortium name="Tick Genome and Microbiome Consortium (TIGMIC)"/>
            <person name="Jia N."/>
            <person name="Wang J."/>
            <person name="Shi W."/>
            <person name="Du L."/>
            <person name="Sun Y."/>
            <person name="Zhan W."/>
            <person name="Jiang J.F."/>
            <person name="Wang Q."/>
            <person name="Zhang B."/>
            <person name="Ji P."/>
            <person name="Bell-Sakyi L."/>
            <person name="Cui X.M."/>
            <person name="Yuan T.T."/>
            <person name="Jiang B.G."/>
            <person name="Yang W.F."/>
            <person name="Lam T.T."/>
            <person name="Chang Q.C."/>
            <person name="Ding S.J."/>
            <person name="Wang X.J."/>
            <person name="Zhu J.G."/>
            <person name="Ruan X.D."/>
            <person name="Zhao L."/>
            <person name="Wei J.T."/>
            <person name="Ye R.Z."/>
            <person name="Que T.C."/>
            <person name="Du C.H."/>
            <person name="Zhou Y.H."/>
            <person name="Cheng J.X."/>
            <person name="Dai P.F."/>
            <person name="Guo W.B."/>
            <person name="Han X.H."/>
            <person name="Huang E.J."/>
            <person name="Li L.F."/>
            <person name="Wei W."/>
            <person name="Gao Y.C."/>
            <person name="Liu J.Z."/>
            <person name="Shao H.Z."/>
            <person name="Wang X."/>
            <person name="Wang C.C."/>
            <person name="Yang T.C."/>
            <person name="Huo Q.B."/>
            <person name="Li W."/>
            <person name="Chen H.Y."/>
            <person name="Chen S.E."/>
            <person name="Zhou L.G."/>
            <person name="Ni X.B."/>
            <person name="Tian J.H."/>
            <person name="Sheng Y."/>
            <person name="Liu T."/>
            <person name="Pan Y.S."/>
            <person name="Xia L.Y."/>
            <person name="Li J."/>
            <person name="Zhao F."/>
            <person name="Cao W.C."/>
        </authorList>
    </citation>
    <scope>NUCLEOTIDE SEQUENCE [LARGE SCALE GENOMIC DNA]</scope>
    <source>
        <strain evidence="1">Iper-2018</strain>
    </source>
</reference>
<comment type="caution">
    <text evidence="1">The sequence shown here is derived from an EMBL/GenBank/DDBJ whole genome shotgun (WGS) entry which is preliminary data.</text>
</comment>